<dbReference type="InterPro" id="IPR000073">
    <property type="entry name" value="AB_hydrolase_1"/>
</dbReference>
<dbReference type="Proteomes" id="UP000198707">
    <property type="component" value="Unassembled WGS sequence"/>
</dbReference>
<organism evidence="2 3">
    <name type="scientific">Micromonospora phaseoli</name>
    <dbReference type="NCBI Taxonomy" id="1144548"/>
    <lineage>
        <taxon>Bacteria</taxon>
        <taxon>Bacillati</taxon>
        <taxon>Actinomycetota</taxon>
        <taxon>Actinomycetes</taxon>
        <taxon>Micromonosporales</taxon>
        <taxon>Micromonosporaceae</taxon>
        <taxon>Micromonospora</taxon>
    </lineage>
</organism>
<dbReference type="RefSeq" id="WP_092382089.1">
    <property type="nucleotide sequence ID" value="NZ_BOPI01000023.1"/>
</dbReference>
<feature type="domain" description="AB hydrolase-1" evidence="1">
    <location>
        <begin position="22"/>
        <end position="261"/>
    </location>
</feature>
<evidence type="ECO:0000313" key="3">
    <source>
        <dbReference type="Proteomes" id="UP000198707"/>
    </source>
</evidence>
<evidence type="ECO:0000313" key="2">
    <source>
        <dbReference type="EMBL" id="SEJ91023.1"/>
    </source>
</evidence>
<proteinExistence type="predicted"/>
<protein>
    <submittedName>
        <fullName evidence="2">Pimeloyl-ACP methyl ester carboxylesterase</fullName>
    </submittedName>
</protein>
<accession>A0A1H7CMN2</accession>
<dbReference type="Gene3D" id="3.40.50.1820">
    <property type="entry name" value="alpha/beta hydrolase"/>
    <property type="match status" value="1"/>
</dbReference>
<dbReference type="STRING" id="1144548.SAMN05443287_11017"/>
<dbReference type="InterPro" id="IPR029058">
    <property type="entry name" value="AB_hydrolase_fold"/>
</dbReference>
<dbReference type="AlphaFoldDB" id="A0A1H7CMN2"/>
<dbReference type="PANTHER" id="PTHR43194">
    <property type="entry name" value="HYDROLASE ALPHA/BETA FOLD FAMILY"/>
    <property type="match status" value="1"/>
</dbReference>
<reference evidence="3" key="1">
    <citation type="submission" date="2016-10" db="EMBL/GenBank/DDBJ databases">
        <authorList>
            <person name="Varghese N."/>
            <person name="Submissions S."/>
        </authorList>
    </citation>
    <scope>NUCLEOTIDE SEQUENCE [LARGE SCALE GENOMIC DNA]</scope>
    <source>
        <strain evidence="3">CGMCC 4.7038</strain>
    </source>
</reference>
<name>A0A1H7CMN2_9ACTN</name>
<dbReference type="EMBL" id="FNYV01000010">
    <property type="protein sequence ID" value="SEJ91023.1"/>
    <property type="molecule type" value="Genomic_DNA"/>
</dbReference>
<dbReference type="OrthoDB" id="3210844at2"/>
<evidence type="ECO:0000259" key="1">
    <source>
        <dbReference type="Pfam" id="PF12697"/>
    </source>
</evidence>
<dbReference type="GO" id="GO:0003824">
    <property type="term" value="F:catalytic activity"/>
    <property type="evidence" value="ECO:0007669"/>
    <property type="project" value="UniProtKB-ARBA"/>
</dbReference>
<dbReference type="PANTHER" id="PTHR43194:SF2">
    <property type="entry name" value="PEROXISOMAL MEMBRANE PROTEIN LPX1"/>
    <property type="match status" value="1"/>
</dbReference>
<keyword evidence="3" id="KW-1185">Reference proteome</keyword>
<gene>
    <name evidence="2" type="ORF">SAMN05443287_11017</name>
</gene>
<dbReference type="Pfam" id="PF12697">
    <property type="entry name" value="Abhydrolase_6"/>
    <property type="match status" value="1"/>
</dbReference>
<sequence>MPLVVANGTKINYAERGTGEPVVLVMGTGSPGSAWQLHQVPALVAAGYRVITFDNRGIAPLPPGVAKPTIDDLVGDVVALVERICGGRARLVGTSMGAHVVQEVMVARPDLVHQSVLMATRGRTDTFRGALATAEAAIALGEAKLPPQLHAVWRLIQSLSPHTLNDETQARSWLSLMEFFPPSLEVAGAQTELERMADRLDAYRALTPPPDGCLVIGFADDLVTPPHLGREVADAIPGARFEEIERCGHFGYLERPDAVNALLINFFRSMADTAYQQ</sequence>
<dbReference type="InterPro" id="IPR050228">
    <property type="entry name" value="Carboxylesterase_BioH"/>
</dbReference>
<dbReference type="SUPFAM" id="SSF53474">
    <property type="entry name" value="alpha/beta-Hydrolases"/>
    <property type="match status" value="1"/>
</dbReference>